<dbReference type="InterPro" id="IPR003256">
    <property type="entry name" value="Ribosomal_uL24"/>
</dbReference>
<dbReference type="Pfam" id="PF00467">
    <property type="entry name" value="KOW"/>
    <property type="match status" value="1"/>
</dbReference>
<dbReference type="Gene3D" id="2.30.30.30">
    <property type="match status" value="1"/>
</dbReference>
<dbReference type="AlphaFoldDB" id="A0A0W8G688"/>
<name>A0A0W8G688_9ZZZZ</name>
<keyword evidence="3" id="KW-0694">RNA-binding</keyword>
<dbReference type="SMART" id="SM00739">
    <property type="entry name" value="KOW"/>
    <property type="match status" value="1"/>
</dbReference>
<dbReference type="InterPro" id="IPR014722">
    <property type="entry name" value="Rib_uL2_dom2"/>
</dbReference>
<dbReference type="CDD" id="cd06089">
    <property type="entry name" value="KOW_RPL26"/>
    <property type="match status" value="1"/>
</dbReference>
<dbReference type="GO" id="GO:0003735">
    <property type="term" value="F:structural constituent of ribosome"/>
    <property type="evidence" value="ECO:0007669"/>
    <property type="project" value="InterPro"/>
</dbReference>
<dbReference type="InterPro" id="IPR041988">
    <property type="entry name" value="Ribosomal_uL24_KOW"/>
</dbReference>
<dbReference type="FunFam" id="2.30.30.30:FF:000004">
    <property type="entry name" value="50S ribosomal protein L24"/>
    <property type="match status" value="1"/>
</dbReference>
<protein>
    <submittedName>
        <fullName evidence="7">Lsu ribosomal protein l24p (L26e)</fullName>
    </submittedName>
</protein>
<gene>
    <name evidence="7" type="ORF">ASZ90_001450</name>
</gene>
<dbReference type="HAMAP" id="MF_01326_B">
    <property type="entry name" value="Ribosomal_uL24_B"/>
    <property type="match status" value="1"/>
</dbReference>
<comment type="caution">
    <text evidence="7">The sequence shown here is derived from an EMBL/GenBank/DDBJ whole genome shotgun (WGS) entry which is preliminary data.</text>
</comment>
<sequence>MKIYKIRKNDKVIVTAGKDKGKMGRVLKLFPKKDRILVEKVNMVKRHTKANPYAKTPGGIVEKESPLHISNVALLCDSCAKPTRVGYKVTEDGKKVRFCKKCNQDIDKG</sequence>
<feature type="domain" description="KOW" evidence="6">
    <location>
        <begin position="5"/>
        <end position="32"/>
    </location>
</feature>
<keyword evidence="4 7" id="KW-0689">Ribosomal protein</keyword>
<evidence type="ECO:0000259" key="6">
    <source>
        <dbReference type="SMART" id="SM00739"/>
    </source>
</evidence>
<dbReference type="GO" id="GO:0019843">
    <property type="term" value="F:rRNA binding"/>
    <property type="evidence" value="ECO:0007669"/>
    <property type="project" value="UniProtKB-KW"/>
</dbReference>
<proteinExistence type="inferred from homology"/>
<accession>A0A0W8G688</accession>
<reference evidence="7" key="1">
    <citation type="journal article" date="2015" name="Proc. Natl. Acad. Sci. U.S.A.">
        <title>Networks of energetic and metabolic interactions define dynamics in microbial communities.</title>
        <authorList>
            <person name="Embree M."/>
            <person name="Liu J.K."/>
            <person name="Al-Bassam M.M."/>
            <person name="Zengler K."/>
        </authorList>
    </citation>
    <scope>NUCLEOTIDE SEQUENCE</scope>
</reference>
<evidence type="ECO:0000256" key="4">
    <source>
        <dbReference type="ARBA" id="ARBA00022980"/>
    </source>
</evidence>
<evidence type="ECO:0000256" key="1">
    <source>
        <dbReference type="ARBA" id="ARBA00010618"/>
    </source>
</evidence>
<dbReference type="EMBL" id="LNQE01000194">
    <property type="protein sequence ID" value="KUG28667.1"/>
    <property type="molecule type" value="Genomic_DNA"/>
</dbReference>
<dbReference type="InterPro" id="IPR057264">
    <property type="entry name" value="Ribosomal_uL24_C"/>
</dbReference>
<evidence type="ECO:0000256" key="3">
    <source>
        <dbReference type="ARBA" id="ARBA00022884"/>
    </source>
</evidence>
<dbReference type="NCBIfam" id="TIGR01079">
    <property type="entry name" value="rplX_bact"/>
    <property type="match status" value="1"/>
</dbReference>
<dbReference type="InterPro" id="IPR005824">
    <property type="entry name" value="KOW"/>
</dbReference>
<dbReference type="InterPro" id="IPR008991">
    <property type="entry name" value="Translation_prot_SH3-like_sf"/>
</dbReference>
<organism evidence="7">
    <name type="scientific">hydrocarbon metagenome</name>
    <dbReference type="NCBI Taxonomy" id="938273"/>
    <lineage>
        <taxon>unclassified sequences</taxon>
        <taxon>metagenomes</taxon>
        <taxon>ecological metagenomes</taxon>
    </lineage>
</organism>
<comment type="similarity">
    <text evidence="1">Belongs to the universal ribosomal protein uL24 family.</text>
</comment>
<keyword evidence="2" id="KW-0699">rRNA-binding</keyword>
<dbReference type="GO" id="GO:0005840">
    <property type="term" value="C:ribosome"/>
    <property type="evidence" value="ECO:0007669"/>
    <property type="project" value="UniProtKB-KW"/>
</dbReference>
<dbReference type="Pfam" id="PF17136">
    <property type="entry name" value="ribosomal_L24"/>
    <property type="match status" value="1"/>
</dbReference>
<evidence type="ECO:0000313" key="7">
    <source>
        <dbReference type="EMBL" id="KUG28667.1"/>
    </source>
</evidence>
<dbReference type="GO" id="GO:0006412">
    <property type="term" value="P:translation"/>
    <property type="evidence" value="ECO:0007669"/>
    <property type="project" value="InterPro"/>
</dbReference>
<keyword evidence="5" id="KW-0687">Ribonucleoprotein</keyword>
<dbReference type="GO" id="GO:1990904">
    <property type="term" value="C:ribonucleoprotein complex"/>
    <property type="evidence" value="ECO:0007669"/>
    <property type="project" value="UniProtKB-KW"/>
</dbReference>
<evidence type="ECO:0000256" key="2">
    <source>
        <dbReference type="ARBA" id="ARBA00022730"/>
    </source>
</evidence>
<dbReference type="PANTHER" id="PTHR12903">
    <property type="entry name" value="MITOCHONDRIAL RIBOSOMAL PROTEIN L24"/>
    <property type="match status" value="1"/>
</dbReference>
<evidence type="ECO:0000256" key="5">
    <source>
        <dbReference type="ARBA" id="ARBA00023274"/>
    </source>
</evidence>
<dbReference type="SUPFAM" id="SSF50104">
    <property type="entry name" value="Translation proteins SH3-like domain"/>
    <property type="match status" value="1"/>
</dbReference>